<keyword evidence="2" id="KW-1185">Reference proteome</keyword>
<comment type="caution">
    <text evidence="1">The sequence shown here is derived from an EMBL/GenBank/DDBJ whole genome shotgun (WGS) entry which is preliminary data.</text>
</comment>
<dbReference type="Proteomes" id="UP001165121">
    <property type="component" value="Unassembled WGS sequence"/>
</dbReference>
<dbReference type="EMBL" id="BSXT01001884">
    <property type="protein sequence ID" value="GMF45798.1"/>
    <property type="molecule type" value="Genomic_DNA"/>
</dbReference>
<gene>
    <name evidence="1" type="ORF">Pfra01_001657200</name>
</gene>
<name>A0A9W7CWQ0_9STRA</name>
<evidence type="ECO:0000313" key="2">
    <source>
        <dbReference type="Proteomes" id="UP001165121"/>
    </source>
</evidence>
<reference evidence="1" key="1">
    <citation type="submission" date="2023-04" db="EMBL/GenBank/DDBJ databases">
        <title>Phytophthora fragariaefolia NBRC 109709.</title>
        <authorList>
            <person name="Ichikawa N."/>
            <person name="Sato H."/>
            <person name="Tonouchi N."/>
        </authorList>
    </citation>
    <scope>NUCLEOTIDE SEQUENCE</scope>
    <source>
        <strain evidence="1">NBRC 109709</strain>
    </source>
</reference>
<organism evidence="1 2">
    <name type="scientific">Phytophthora fragariaefolia</name>
    <dbReference type="NCBI Taxonomy" id="1490495"/>
    <lineage>
        <taxon>Eukaryota</taxon>
        <taxon>Sar</taxon>
        <taxon>Stramenopiles</taxon>
        <taxon>Oomycota</taxon>
        <taxon>Peronosporomycetes</taxon>
        <taxon>Peronosporales</taxon>
        <taxon>Peronosporaceae</taxon>
        <taxon>Phytophthora</taxon>
    </lineage>
</organism>
<accession>A0A9W7CWQ0</accession>
<evidence type="ECO:0000313" key="1">
    <source>
        <dbReference type="EMBL" id="GMF45798.1"/>
    </source>
</evidence>
<dbReference type="AlphaFoldDB" id="A0A9W7CWQ0"/>
<proteinExistence type="predicted"/>
<protein>
    <submittedName>
        <fullName evidence="1">Unnamed protein product</fullName>
    </submittedName>
</protein>
<sequence>MSAQFDFQPAGIWLEPPAALEQHAAVTVTRLLDAMPLDHSPLHSVEATAAEAIAAAAAAHCRCWGRARGDTTGVHAGEAVSVHPKRPHHHG</sequence>